<dbReference type="AlphaFoldDB" id="A0A252AVU7"/>
<dbReference type="SUPFAM" id="SSF53639">
    <property type="entry name" value="AraD/HMP-PK domain-like"/>
    <property type="match status" value="1"/>
</dbReference>
<organism evidence="2 3">
    <name type="scientific">Acetobacter indonesiensis</name>
    <dbReference type="NCBI Taxonomy" id="104101"/>
    <lineage>
        <taxon>Bacteria</taxon>
        <taxon>Pseudomonadati</taxon>
        <taxon>Pseudomonadota</taxon>
        <taxon>Alphaproteobacteria</taxon>
        <taxon>Acetobacterales</taxon>
        <taxon>Acetobacteraceae</taxon>
        <taxon>Acetobacter</taxon>
    </lineage>
</organism>
<evidence type="ECO:0000313" key="2">
    <source>
        <dbReference type="EMBL" id="OUI94694.1"/>
    </source>
</evidence>
<accession>A0A252AVU7</accession>
<name>A0A252AVU7_9PROT</name>
<comment type="caution">
    <text evidence="2">The sequence shown here is derived from an EMBL/GenBank/DDBJ whole genome shotgun (WGS) entry which is preliminary data.</text>
</comment>
<evidence type="ECO:0000313" key="3">
    <source>
        <dbReference type="Proteomes" id="UP000194641"/>
    </source>
</evidence>
<reference evidence="3" key="1">
    <citation type="submission" date="2014-06" db="EMBL/GenBank/DDBJ databases">
        <authorList>
            <person name="Winans N.J."/>
            <person name="Newell P.D."/>
            <person name="Douglas A.E."/>
        </authorList>
    </citation>
    <scope>NUCLEOTIDE SEQUENCE [LARGE SCALE GENOMIC DNA]</scope>
</reference>
<sequence>MTAPDSQNFDLIRLAEISRQLGQNKAFVQGGGGNTSVKDSNGKMWIKASGVELANVQAQDGFVCVDYTSICQKLATCKNESEYTNLIVSSIQSNGKEIKPLRPSIETGFHALLGLSVFHSHSVIANLLTCSHEGATIYSNLLPEAIWVDYASPGLPVTHSVMHNIQPERSHEQAAIFLLQNHGIIVAAATPDAAWQAHEDANKKIRDHFNLDKIDLALPPMMLADKEHLLFPDQAVYLSSNDLRTSKAGHETQQAYNYLRCTMDSLGLHPHYLPPDEADFLLNMEAEKYRQKVTKA</sequence>
<protein>
    <recommendedName>
        <fullName evidence="1">Class II aldolase/adducin N-terminal domain-containing protein</fullName>
    </recommendedName>
</protein>
<gene>
    <name evidence="2" type="ORF">HK17_03930</name>
</gene>
<dbReference type="Proteomes" id="UP000194641">
    <property type="component" value="Unassembled WGS sequence"/>
</dbReference>
<dbReference type="EMBL" id="JOPA01000015">
    <property type="protein sequence ID" value="OUI94694.1"/>
    <property type="molecule type" value="Genomic_DNA"/>
</dbReference>
<evidence type="ECO:0000259" key="1">
    <source>
        <dbReference type="SMART" id="SM01007"/>
    </source>
</evidence>
<proteinExistence type="predicted"/>
<dbReference type="InterPro" id="IPR036409">
    <property type="entry name" value="Aldolase_II/adducin_N_sf"/>
</dbReference>
<dbReference type="SMART" id="SM01007">
    <property type="entry name" value="Aldolase_II"/>
    <property type="match status" value="1"/>
</dbReference>
<feature type="domain" description="Class II aldolase/adducin N-terminal" evidence="1">
    <location>
        <begin position="12"/>
        <end position="209"/>
    </location>
</feature>
<dbReference type="InterPro" id="IPR001303">
    <property type="entry name" value="Aldolase_II/adducin_N"/>
</dbReference>
<dbReference type="RefSeq" id="WP_179194050.1">
    <property type="nucleotide sequence ID" value="NZ_JBJJWX010000007.1"/>
</dbReference>
<dbReference type="Gene3D" id="3.40.225.10">
    <property type="entry name" value="Class II aldolase/adducin N-terminal domain"/>
    <property type="match status" value="1"/>
</dbReference>
<dbReference type="Pfam" id="PF00596">
    <property type="entry name" value="Aldolase_II"/>
    <property type="match status" value="1"/>
</dbReference>